<feature type="domain" description="PIN" evidence="1">
    <location>
        <begin position="4"/>
        <end position="119"/>
    </location>
</feature>
<dbReference type="Gene3D" id="3.40.50.1010">
    <property type="entry name" value="5'-nuclease"/>
    <property type="match status" value="1"/>
</dbReference>
<dbReference type="Proteomes" id="UP001063698">
    <property type="component" value="Chromosome"/>
</dbReference>
<organism evidence="2 3">
    <name type="scientific">Ignicoccus pacificus DSM 13166</name>
    <dbReference type="NCBI Taxonomy" id="940294"/>
    <lineage>
        <taxon>Archaea</taxon>
        <taxon>Thermoproteota</taxon>
        <taxon>Thermoprotei</taxon>
        <taxon>Desulfurococcales</taxon>
        <taxon>Desulfurococcaceae</taxon>
        <taxon>Ignicoccus</taxon>
    </lineage>
</organism>
<gene>
    <name evidence="2" type="ORF">IPA_07580</name>
</gene>
<dbReference type="EMBL" id="CP006868">
    <property type="protein sequence ID" value="UXD22711.1"/>
    <property type="molecule type" value="Genomic_DNA"/>
</dbReference>
<evidence type="ECO:0000313" key="2">
    <source>
        <dbReference type="EMBL" id="UXD22711.1"/>
    </source>
</evidence>
<dbReference type="SUPFAM" id="SSF88723">
    <property type="entry name" value="PIN domain-like"/>
    <property type="match status" value="1"/>
</dbReference>
<keyword evidence="3" id="KW-1185">Reference proteome</keyword>
<protein>
    <recommendedName>
        <fullName evidence="1">PIN domain-containing protein</fullName>
    </recommendedName>
</protein>
<proteinExistence type="predicted"/>
<evidence type="ECO:0000313" key="3">
    <source>
        <dbReference type="Proteomes" id="UP001063698"/>
    </source>
</evidence>
<sequence>MTDFLDTSFIISYVVEDDVNHEKVRNFKIGKGTVTPLVYAELISFFSRVANDPKVLAKASLSIVRARIVDVSLAELISLMERFSSLIKLRTLDTLHLLSSYLLNCDRFITLDKEISKKANLISKLLNVEVVNPLEI</sequence>
<dbReference type="InterPro" id="IPR029060">
    <property type="entry name" value="PIN-like_dom_sf"/>
</dbReference>
<name>A0A977PKC1_9CREN</name>
<accession>A0A977PKC1</accession>
<reference evidence="2" key="1">
    <citation type="submission" date="2013-11" db="EMBL/GenBank/DDBJ databases">
        <title>Comparative genomics of Ignicoccus.</title>
        <authorList>
            <person name="Podar M."/>
        </authorList>
    </citation>
    <scope>NUCLEOTIDE SEQUENCE</scope>
    <source>
        <strain evidence="2">DSM 13166</strain>
    </source>
</reference>
<evidence type="ECO:0000259" key="1">
    <source>
        <dbReference type="Pfam" id="PF01850"/>
    </source>
</evidence>
<dbReference type="InterPro" id="IPR002716">
    <property type="entry name" value="PIN_dom"/>
</dbReference>
<dbReference type="CDD" id="cd09854">
    <property type="entry name" value="PIN_VapC-like"/>
    <property type="match status" value="1"/>
</dbReference>
<dbReference type="AlphaFoldDB" id="A0A977PKC1"/>
<dbReference type="KEGG" id="ipc:IPA_07580"/>
<dbReference type="Pfam" id="PF01850">
    <property type="entry name" value="PIN"/>
    <property type="match status" value="1"/>
</dbReference>